<dbReference type="AlphaFoldDB" id="S8CG50"/>
<reference evidence="7 8" key="1">
    <citation type="journal article" date="2013" name="BMC Genomics">
        <title>The miniature genome of a carnivorous plant Genlisea aurea contains a low number of genes and short non-coding sequences.</title>
        <authorList>
            <person name="Leushkin E.V."/>
            <person name="Sutormin R.A."/>
            <person name="Nabieva E.R."/>
            <person name="Penin A.A."/>
            <person name="Kondrashov A.S."/>
            <person name="Logacheva M.D."/>
        </authorList>
    </citation>
    <scope>NUCLEOTIDE SEQUENCE [LARGE SCALE GENOMIC DNA]</scope>
</reference>
<name>S8CG50_9LAMI</name>
<keyword evidence="8" id="KW-1185">Reference proteome</keyword>
<keyword evidence="1 6" id="KW-0812">Transmembrane</keyword>
<protein>
    <recommendedName>
        <fullName evidence="9">Vacuolar ATPase assembly integral membrane protein VMA21 homolog</fullName>
    </recommendedName>
</protein>
<feature type="transmembrane region" description="Helical" evidence="6">
    <location>
        <begin position="7"/>
        <end position="25"/>
    </location>
</feature>
<sequence>MGVASKFLITSAFMWILPFAILYGFNHKLCPAGCDALSAESVTLWGGIIAVISVNVVIALYIYAAMREPSTKHEPDPRFVSNARISLK</sequence>
<evidence type="ECO:0000313" key="7">
    <source>
        <dbReference type="EMBL" id="EPS63526.1"/>
    </source>
</evidence>
<feature type="transmembrane region" description="Helical" evidence="6">
    <location>
        <begin position="45"/>
        <end position="64"/>
    </location>
</feature>
<gene>
    <name evidence="7" type="ORF">M569_11258</name>
</gene>
<dbReference type="PANTHER" id="PTHR31792:SF3">
    <property type="entry name" value="VACUOLAR ATPASE ASSEMBLY INTEGRAL MEMBRANE PROTEIN VMA21"/>
    <property type="match status" value="1"/>
</dbReference>
<proteinExistence type="predicted"/>
<evidence type="ECO:0000256" key="1">
    <source>
        <dbReference type="ARBA" id="ARBA00022692"/>
    </source>
</evidence>
<evidence type="ECO:0000313" key="8">
    <source>
        <dbReference type="Proteomes" id="UP000015453"/>
    </source>
</evidence>
<dbReference type="GO" id="GO:0031410">
    <property type="term" value="C:cytoplasmic vesicle"/>
    <property type="evidence" value="ECO:0007669"/>
    <property type="project" value="UniProtKB-KW"/>
</dbReference>
<keyword evidence="3 6" id="KW-1133">Transmembrane helix</keyword>
<evidence type="ECO:0000256" key="5">
    <source>
        <dbReference type="ARBA" id="ARBA00023329"/>
    </source>
</evidence>
<accession>S8CG50</accession>
<evidence type="ECO:0000256" key="4">
    <source>
        <dbReference type="ARBA" id="ARBA00023136"/>
    </source>
</evidence>
<comment type="caution">
    <text evidence="7">The sequence shown here is derived from an EMBL/GenBank/DDBJ whole genome shotgun (WGS) entry which is preliminary data.</text>
</comment>
<evidence type="ECO:0000256" key="3">
    <source>
        <dbReference type="ARBA" id="ARBA00022989"/>
    </source>
</evidence>
<dbReference type="Pfam" id="PF09446">
    <property type="entry name" value="VMA21"/>
    <property type="match status" value="1"/>
</dbReference>
<dbReference type="GO" id="GO:0070072">
    <property type="term" value="P:vacuolar proton-transporting V-type ATPase complex assembly"/>
    <property type="evidence" value="ECO:0007669"/>
    <property type="project" value="InterPro"/>
</dbReference>
<dbReference type="EMBL" id="AUSU01005426">
    <property type="protein sequence ID" value="EPS63526.1"/>
    <property type="molecule type" value="Genomic_DNA"/>
</dbReference>
<organism evidence="7 8">
    <name type="scientific">Genlisea aurea</name>
    <dbReference type="NCBI Taxonomy" id="192259"/>
    <lineage>
        <taxon>Eukaryota</taxon>
        <taxon>Viridiplantae</taxon>
        <taxon>Streptophyta</taxon>
        <taxon>Embryophyta</taxon>
        <taxon>Tracheophyta</taxon>
        <taxon>Spermatophyta</taxon>
        <taxon>Magnoliopsida</taxon>
        <taxon>eudicotyledons</taxon>
        <taxon>Gunneridae</taxon>
        <taxon>Pentapetalae</taxon>
        <taxon>asterids</taxon>
        <taxon>lamiids</taxon>
        <taxon>Lamiales</taxon>
        <taxon>Lentibulariaceae</taxon>
        <taxon>Genlisea</taxon>
    </lineage>
</organism>
<dbReference type="Proteomes" id="UP000015453">
    <property type="component" value="Unassembled WGS sequence"/>
</dbReference>
<evidence type="ECO:0000256" key="6">
    <source>
        <dbReference type="SAM" id="Phobius"/>
    </source>
</evidence>
<dbReference type="PANTHER" id="PTHR31792">
    <property type="entry name" value="VACUOLAR ATPASE ASSEMBLY INTEGRAL MEMBRANE PROTEIN VMA21"/>
    <property type="match status" value="1"/>
</dbReference>
<evidence type="ECO:0008006" key="9">
    <source>
        <dbReference type="Google" id="ProtNLM"/>
    </source>
</evidence>
<keyword evidence="4 6" id="KW-0472">Membrane</keyword>
<evidence type="ECO:0000256" key="2">
    <source>
        <dbReference type="ARBA" id="ARBA00022824"/>
    </source>
</evidence>
<keyword evidence="5" id="KW-0968">Cytoplasmic vesicle</keyword>
<dbReference type="InterPro" id="IPR019013">
    <property type="entry name" value="Vma21"/>
</dbReference>
<dbReference type="OrthoDB" id="160405at2759"/>
<dbReference type="GO" id="GO:0005789">
    <property type="term" value="C:endoplasmic reticulum membrane"/>
    <property type="evidence" value="ECO:0007669"/>
    <property type="project" value="TreeGrafter"/>
</dbReference>
<feature type="non-terminal residue" evidence="7">
    <location>
        <position position="88"/>
    </location>
</feature>
<keyword evidence="2" id="KW-0256">Endoplasmic reticulum</keyword>